<proteinExistence type="predicted"/>
<protein>
    <submittedName>
        <fullName evidence="1">Uncharacterized protein</fullName>
    </submittedName>
</protein>
<evidence type="ECO:0000313" key="2">
    <source>
        <dbReference type="Proteomes" id="UP001151752"/>
    </source>
</evidence>
<gene>
    <name evidence="1" type="ORF">OIU74_000507</name>
</gene>
<keyword evidence="2" id="KW-1185">Reference proteome</keyword>
<name>A0A9Q0WZP1_9ROSI</name>
<organism evidence="1 2">
    <name type="scientific">Salix koriyanagi</name>
    <dbReference type="NCBI Taxonomy" id="2511006"/>
    <lineage>
        <taxon>Eukaryota</taxon>
        <taxon>Viridiplantae</taxon>
        <taxon>Streptophyta</taxon>
        <taxon>Embryophyta</taxon>
        <taxon>Tracheophyta</taxon>
        <taxon>Spermatophyta</taxon>
        <taxon>Magnoliopsida</taxon>
        <taxon>eudicotyledons</taxon>
        <taxon>Gunneridae</taxon>
        <taxon>Pentapetalae</taxon>
        <taxon>rosids</taxon>
        <taxon>fabids</taxon>
        <taxon>Malpighiales</taxon>
        <taxon>Salicaceae</taxon>
        <taxon>Saliceae</taxon>
        <taxon>Salix</taxon>
    </lineage>
</organism>
<accession>A0A9Q0WZP1</accession>
<dbReference type="EMBL" id="JAPFFM010000001">
    <property type="protein sequence ID" value="KAJ6776341.1"/>
    <property type="molecule type" value="Genomic_DNA"/>
</dbReference>
<dbReference type="Proteomes" id="UP001151752">
    <property type="component" value="Chromosome 16"/>
</dbReference>
<evidence type="ECO:0000313" key="1">
    <source>
        <dbReference type="EMBL" id="KAJ6776341.1"/>
    </source>
</evidence>
<dbReference type="AlphaFoldDB" id="A0A9Q0WZP1"/>
<comment type="caution">
    <text evidence="1">The sequence shown here is derived from an EMBL/GenBank/DDBJ whole genome shotgun (WGS) entry which is preliminary data.</text>
</comment>
<reference evidence="1" key="2">
    <citation type="journal article" date="2023" name="Int. J. Mol. Sci.">
        <title>De Novo Assembly and Annotation of 11 Diverse Shrub Willow (Salix) Genomes Reveals Novel Gene Organization in Sex-Linked Regions.</title>
        <authorList>
            <person name="Hyden B."/>
            <person name="Feng K."/>
            <person name="Yates T.B."/>
            <person name="Jawdy S."/>
            <person name="Cereghino C."/>
            <person name="Smart L.B."/>
            <person name="Muchero W."/>
        </authorList>
    </citation>
    <scope>NUCLEOTIDE SEQUENCE</scope>
    <source>
        <tissue evidence="1">Shoot tip</tissue>
    </source>
</reference>
<sequence>MDYLLYMTPEEVFYKEVLLHECRIGEKGRSHYISSGKSRKFNKTLRVLRDRRSRPLELSQQTKELKFVEKAQIK</sequence>
<reference evidence="1" key="1">
    <citation type="submission" date="2022-11" db="EMBL/GenBank/DDBJ databases">
        <authorList>
            <person name="Hyden B.L."/>
            <person name="Feng K."/>
            <person name="Yates T."/>
            <person name="Jawdy S."/>
            <person name="Smart L.B."/>
            <person name="Muchero W."/>
        </authorList>
    </citation>
    <scope>NUCLEOTIDE SEQUENCE</scope>
    <source>
        <tissue evidence="1">Shoot tip</tissue>
    </source>
</reference>